<dbReference type="PANTHER" id="PTHR24171:SF9">
    <property type="entry name" value="ANKYRIN REPEAT DOMAIN-CONTAINING PROTEIN 39"/>
    <property type="match status" value="1"/>
</dbReference>
<dbReference type="PANTHER" id="PTHR24171">
    <property type="entry name" value="ANKYRIN REPEAT DOMAIN-CONTAINING PROTEIN 39-RELATED"/>
    <property type="match status" value="1"/>
</dbReference>
<evidence type="ECO:0000313" key="6">
    <source>
        <dbReference type="EMBL" id="GLC51282.1"/>
    </source>
</evidence>
<evidence type="ECO:0000256" key="4">
    <source>
        <dbReference type="SAM" id="MobiDB-lite"/>
    </source>
</evidence>
<dbReference type="PROSITE" id="PS50297">
    <property type="entry name" value="ANK_REP_REGION"/>
    <property type="match status" value="3"/>
</dbReference>
<dbReference type="Pfam" id="PF17830">
    <property type="entry name" value="STI1-HOP_DP"/>
    <property type="match status" value="1"/>
</dbReference>
<dbReference type="Proteomes" id="UP001165080">
    <property type="component" value="Unassembled WGS sequence"/>
</dbReference>
<keyword evidence="7" id="KW-1185">Reference proteome</keyword>
<dbReference type="Gene3D" id="1.25.40.20">
    <property type="entry name" value="Ankyrin repeat-containing domain"/>
    <property type="match status" value="2"/>
</dbReference>
<feature type="region of interest" description="Disordered" evidence="4">
    <location>
        <begin position="202"/>
        <end position="227"/>
    </location>
</feature>
<evidence type="ECO:0000256" key="1">
    <source>
        <dbReference type="ARBA" id="ARBA00022737"/>
    </source>
</evidence>
<dbReference type="Pfam" id="PF12796">
    <property type="entry name" value="Ank_2"/>
    <property type="match status" value="1"/>
</dbReference>
<dbReference type="InterPro" id="IPR041243">
    <property type="entry name" value="STI1/HOP_DP"/>
</dbReference>
<evidence type="ECO:0000256" key="3">
    <source>
        <dbReference type="PROSITE-ProRule" id="PRU00023"/>
    </source>
</evidence>
<dbReference type="PRINTS" id="PR01415">
    <property type="entry name" value="ANKYRIN"/>
</dbReference>
<dbReference type="EMBL" id="BRXU01000004">
    <property type="protein sequence ID" value="GLC51282.1"/>
    <property type="molecule type" value="Genomic_DNA"/>
</dbReference>
<comment type="caution">
    <text evidence="6">The sequence shown here is derived from an EMBL/GenBank/DDBJ whole genome shotgun (WGS) entry which is preliminary data.</text>
</comment>
<feature type="repeat" description="ANK" evidence="3">
    <location>
        <begin position="219"/>
        <end position="251"/>
    </location>
</feature>
<dbReference type="AlphaFoldDB" id="A0A9W6EZZ5"/>
<accession>A0A9W6EZZ5</accession>
<proteinExistence type="predicted"/>
<protein>
    <recommendedName>
        <fullName evidence="5">STI1/HOP DP domain-containing protein</fullName>
    </recommendedName>
</protein>
<dbReference type="InterPro" id="IPR036770">
    <property type="entry name" value="Ankyrin_rpt-contain_sf"/>
</dbReference>
<keyword evidence="2 3" id="KW-0040">ANK repeat</keyword>
<reference evidence="6 7" key="1">
    <citation type="journal article" date="2023" name="Commun. Biol.">
        <title>Reorganization of the ancestral sex-determining regions during the evolution of trioecy in Pleodorina starrii.</title>
        <authorList>
            <person name="Takahashi K."/>
            <person name="Suzuki S."/>
            <person name="Kawai-Toyooka H."/>
            <person name="Yamamoto K."/>
            <person name="Hamaji T."/>
            <person name="Ootsuki R."/>
            <person name="Yamaguchi H."/>
            <person name="Kawachi M."/>
            <person name="Higashiyama T."/>
            <person name="Nozaki H."/>
        </authorList>
    </citation>
    <scope>NUCLEOTIDE SEQUENCE [LARGE SCALE GENOMIC DNA]</scope>
    <source>
        <strain evidence="6 7">NIES-4479</strain>
    </source>
</reference>
<evidence type="ECO:0000256" key="2">
    <source>
        <dbReference type="ARBA" id="ARBA00023043"/>
    </source>
</evidence>
<feature type="compositionally biased region" description="Acidic residues" evidence="4">
    <location>
        <begin position="204"/>
        <end position="220"/>
    </location>
</feature>
<feature type="repeat" description="ANK" evidence="3">
    <location>
        <begin position="285"/>
        <end position="317"/>
    </location>
</feature>
<organism evidence="6 7">
    <name type="scientific">Pleodorina starrii</name>
    <dbReference type="NCBI Taxonomy" id="330485"/>
    <lineage>
        <taxon>Eukaryota</taxon>
        <taxon>Viridiplantae</taxon>
        <taxon>Chlorophyta</taxon>
        <taxon>core chlorophytes</taxon>
        <taxon>Chlorophyceae</taxon>
        <taxon>CS clade</taxon>
        <taxon>Chlamydomonadales</taxon>
        <taxon>Volvocaceae</taxon>
        <taxon>Pleodorina</taxon>
    </lineage>
</organism>
<dbReference type="Gene3D" id="1.10.260.100">
    <property type="match status" value="1"/>
</dbReference>
<keyword evidence="1" id="KW-0677">Repeat</keyword>
<evidence type="ECO:0000259" key="5">
    <source>
        <dbReference type="Pfam" id="PF17830"/>
    </source>
</evidence>
<evidence type="ECO:0000313" key="7">
    <source>
        <dbReference type="Proteomes" id="UP001165080"/>
    </source>
</evidence>
<dbReference type="OrthoDB" id="539167at2759"/>
<feature type="domain" description="STI1/HOP DP" evidence="5">
    <location>
        <begin position="136"/>
        <end position="193"/>
    </location>
</feature>
<dbReference type="SMART" id="SM00248">
    <property type="entry name" value="ANK"/>
    <property type="match status" value="4"/>
</dbReference>
<dbReference type="PROSITE" id="PS50088">
    <property type="entry name" value="ANK_REPEAT"/>
    <property type="match status" value="3"/>
</dbReference>
<feature type="repeat" description="ANK" evidence="3">
    <location>
        <begin position="252"/>
        <end position="284"/>
    </location>
</feature>
<gene>
    <name evidence="6" type="primary">PLEST004578</name>
    <name evidence="6" type="ORF">PLESTB_000485700</name>
</gene>
<dbReference type="SUPFAM" id="SSF48403">
    <property type="entry name" value="Ankyrin repeat"/>
    <property type="match status" value="1"/>
</dbReference>
<dbReference type="InterPro" id="IPR002110">
    <property type="entry name" value="Ankyrin_rpt"/>
</dbReference>
<name>A0A9W6EZZ5_9CHLO</name>
<sequence length="352" mass="36957">MFPGMPPGGPGGAFDFSALQSALSDPSIKKMAEQIANDPSFKEIAQQMQESFGAMMGGMPGAGAEAPRAAPAAAAMPGMPGMPPGMPPGMFPPNFDPSKYMEAMQNMFQNPGFMQMAEKLGKTIIEADPNMANMMKAMQDPEYKTKVEDALKGLKDDPELKPILEELESQGPAAMMKMWNNPEVLSKLGKAMGGVFEFGSALEGGEEGEEGEGEEGEGAAEETVHGAASAGDVDLLKKLVADGANVDEADEEGRTALHFAAGYGEIECVKVLIEAKAKLDAVDTNQNTALHYAAGYGQAESVKLLLESGADRTAKNLDGKTALEVAELNEQADVIAALKETKDASESSKADN</sequence>